<feature type="domain" description="LamG-like jellyroll fold" evidence="3">
    <location>
        <begin position="816"/>
        <end position="974"/>
    </location>
</feature>
<dbReference type="SUPFAM" id="SSF49899">
    <property type="entry name" value="Concanavalin A-like lectins/glucanases"/>
    <property type="match status" value="2"/>
</dbReference>
<name>A0A975G8H6_9BACT</name>
<dbReference type="Pfam" id="PF00149">
    <property type="entry name" value="Metallophos"/>
    <property type="match status" value="1"/>
</dbReference>
<dbReference type="Proteomes" id="UP000676169">
    <property type="component" value="Chromosome"/>
</dbReference>
<dbReference type="InterPro" id="IPR013783">
    <property type="entry name" value="Ig-like_fold"/>
</dbReference>
<keyword evidence="1" id="KW-0732">Signal</keyword>
<dbReference type="InterPro" id="IPR004843">
    <property type="entry name" value="Calcineurin-like_PHP"/>
</dbReference>
<organism evidence="4 5">
    <name type="scientific">Luteolibacter ambystomatis</name>
    <dbReference type="NCBI Taxonomy" id="2824561"/>
    <lineage>
        <taxon>Bacteria</taxon>
        <taxon>Pseudomonadati</taxon>
        <taxon>Verrucomicrobiota</taxon>
        <taxon>Verrucomicrobiia</taxon>
        <taxon>Verrucomicrobiales</taxon>
        <taxon>Verrucomicrobiaceae</taxon>
        <taxon>Luteolibacter</taxon>
    </lineage>
</organism>
<dbReference type="RefSeq" id="WP_211630800.1">
    <property type="nucleotide sequence ID" value="NZ_CP073100.1"/>
</dbReference>
<dbReference type="Gene3D" id="2.60.40.2030">
    <property type="match status" value="1"/>
</dbReference>
<keyword evidence="5" id="KW-1185">Reference proteome</keyword>
<dbReference type="InterPro" id="IPR029052">
    <property type="entry name" value="Metallo-depent_PP-like"/>
</dbReference>
<dbReference type="PANTHER" id="PTHR43143">
    <property type="entry name" value="METALLOPHOSPHOESTERASE, CALCINEURIN SUPERFAMILY"/>
    <property type="match status" value="1"/>
</dbReference>
<dbReference type="Gene3D" id="2.60.120.200">
    <property type="match status" value="2"/>
</dbReference>
<feature type="domain" description="LamG-like jellyroll fold" evidence="3">
    <location>
        <begin position="482"/>
        <end position="637"/>
    </location>
</feature>
<evidence type="ECO:0000313" key="4">
    <source>
        <dbReference type="EMBL" id="QUE50660.1"/>
    </source>
</evidence>
<protein>
    <submittedName>
        <fullName evidence="4">Metallophosphoesterase</fullName>
    </submittedName>
</protein>
<dbReference type="InterPro" id="IPR013320">
    <property type="entry name" value="ConA-like_dom_sf"/>
</dbReference>
<keyword evidence="2" id="KW-1015">Disulfide bond</keyword>
<dbReference type="SUPFAM" id="SSF141072">
    <property type="entry name" value="CalX-like"/>
    <property type="match status" value="1"/>
</dbReference>
<evidence type="ECO:0000256" key="2">
    <source>
        <dbReference type="ARBA" id="ARBA00023157"/>
    </source>
</evidence>
<gene>
    <name evidence="4" type="ORF">KBB96_17595</name>
</gene>
<proteinExistence type="predicted"/>
<evidence type="ECO:0000313" key="5">
    <source>
        <dbReference type="Proteomes" id="UP000676169"/>
    </source>
</evidence>
<dbReference type="KEGG" id="lamb:KBB96_17595"/>
<dbReference type="InterPro" id="IPR051918">
    <property type="entry name" value="STPP_CPPED1"/>
</dbReference>
<dbReference type="Gene3D" id="2.60.40.10">
    <property type="entry name" value="Immunoglobulins"/>
    <property type="match status" value="3"/>
</dbReference>
<dbReference type="SMART" id="SM00560">
    <property type="entry name" value="LamGL"/>
    <property type="match status" value="2"/>
</dbReference>
<evidence type="ECO:0000256" key="1">
    <source>
        <dbReference type="ARBA" id="ARBA00022729"/>
    </source>
</evidence>
<evidence type="ECO:0000259" key="3">
    <source>
        <dbReference type="SMART" id="SM00560"/>
    </source>
</evidence>
<dbReference type="GO" id="GO:0016787">
    <property type="term" value="F:hydrolase activity"/>
    <property type="evidence" value="ECO:0007669"/>
    <property type="project" value="InterPro"/>
</dbReference>
<dbReference type="Gene3D" id="3.60.21.10">
    <property type="match status" value="1"/>
</dbReference>
<dbReference type="InterPro" id="IPR038081">
    <property type="entry name" value="CalX-like_sf"/>
</dbReference>
<sequence>MHHRYCLSAGFFLGTLALNGATTEFGHVVVVQNSNANTAAAVNLTKGAGSSSGFTITGGNRGDYDLSFNQTNDALSGVVISAIAQNGRDNSAQGDTFGQFYATSSADRNTTTNKYTLALFRAAQGDEININTSFAYFPYSDWYAGLARNSAATNGGANNTFTGHASLHLGTEFVDQGGGLSKLDLRALGHDTTTGILLVNHAKNEDNFALSRANNDGTFTIICKDNGTNTSTYEQDPVAFAFIPIDKVGTGSLIAAGRVNGNGSTDVAGGNFTVSKAANTGEWYLTIPGYTPSNGVLVISPEGADTNNQDNIVSYQWDATNSRFVIQSRDLTDDVTLPGLQNMASSGEDAFSFAFFSTTPAGNLPPEVEISGPVDGATVPNTAPLNIDIQTADGDGSITKIEIFEGPTKIGELTGSPWTYQIAAPAYGLHTYTAKAIDNLGSVRTSTPVTVNVTPPAGSGGLFFDGADDHVAFGDNPALKLQNFTLECWFKREGAGIVASTGSGGVSGVPLIAKGRGESDGSTVDCNYFLGIRGTDNVLCADFEDYATGLNHPVIGLTPVTSGVWHHAAVTFDGTQWKLYLDGNLETTSSTSGQIPRYDSIQHASLGTAMNSTGVQEGRFLGFMDEARIWNYARSSSDIQSSMNTEISAAGGLVARYSFAQSSGTTLLNSAGGSVDGTLVNGPLWTQGYTGFTGPTNNFPTVTLDSPVNGGTATAGQPLTLTASASDTDGTIVKVEFYDGGTKLGESTSAPFSFVWTNPTLGNHNLSVRATDNLGGIGASSVSAILMQPPAGTDAVYFDGVNDYATFGTNAALGLRTFTLETWFKREGAGTPAGSGSGGVSAVPLIAKGRGENDDNTLNCDYLFGIRASDGVLCADFEEGPDGTSPGLNHPVTGQTPVQMGVWQHAAVTYDGTTWRLYLNGNLDGELAVGQPPAWNSIQHAALAAALNSTGVPEGAFQGVLDETRIWNKARTVDEIRSTMNSEVVSASGLVARYAMNEPSGAIIHSSAGTTIDGTLTNGGFRTLGAPLNGDVPPSLTPVSPAHNETGEGSSVNLQTLVNDVDSQHLSVKTFARRVGTNSTGEDFTIIALPDTQYYSAEANGGTAAIYSAQTDWIVGEMDTRNIKFVMHLGDIVDNGAILSQWNNATNAMYRLENPDTTLLTHGMPYSVAVGNHDQSPNGNADGSTTYFNTFFGVHPTTGINHFNGKPYYGGAQFTNNADNNYSLFSAGGLDFILISLEYDTSPDAEDMAWADALLKQYPNRRAIIITHYMVDVGNPAPFSAMGQAIYNALKGNPNLMLMYGGHIHGEGRRTDTYQGRTVHSVLADYQGRTRGGDGWLRILEFSPANNRIHTRTYSPTLNQFETDADSEFDLSVDLQSSLEGFTEVATISNAAPGTTVSVPYTNLQAGNRYEWYSTVSDGTTTIVGPVRGFTTATAPQPPTVSITSPANGASFTIPTNVTLTADAADADGTVAKVGFYNGTTLLGEAATPPYSFNWQNVLPGSYTIFAKATDNAGLTTTSPPVAMTVVDPKPVVTVAATDASAGEFGTDKTLEFTFTRTGDVDQDQPVVFSLGGSAIPGTDYSIGSAATQTPGLGGYIMIPTGQSSTTLKFTVLADEANESNETVMVSIEDNEVYYTGTPAVATGIIADKPSQEWAYAQLSGSPLSGPTEDADADGRANLVEYFMKSQPGNGASSGVFQMMPPAEEGVFKIRYNRGKDLADVTGALEWSSDMIHWHGSGDNDGAHTLSITESVISSESADPQLIEATVTATAGGQPERIFVRLSVH</sequence>
<dbReference type="PANTHER" id="PTHR43143:SF5">
    <property type="entry name" value="SECRETED PROTEIN"/>
    <property type="match status" value="1"/>
</dbReference>
<reference evidence="4" key="1">
    <citation type="submission" date="2021-04" db="EMBL/GenBank/DDBJ databases">
        <title>Luteolibacter sp. 32A isolated from the skin of an Anderson's salamander (Ambystoma andersonii).</title>
        <authorList>
            <person name="Spergser J."/>
            <person name="Busse H.-J."/>
        </authorList>
    </citation>
    <scope>NUCLEOTIDE SEQUENCE</scope>
    <source>
        <strain evidence="4">32A</strain>
    </source>
</reference>
<dbReference type="InterPro" id="IPR006558">
    <property type="entry name" value="LamG-like"/>
</dbReference>
<accession>A0A975G8H6</accession>
<dbReference type="Pfam" id="PF17957">
    <property type="entry name" value="Big_7"/>
    <property type="match status" value="3"/>
</dbReference>
<dbReference type="SUPFAM" id="SSF56300">
    <property type="entry name" value="Metallo-dependent phosphatases"/>
    <property type="match status" value="1"/>
</dbReference>
<dbReference type="Pfam" id="PF13385">
    <property type="entry name" value="Laminin_G_3"/>
    <property type="match status" value="2"/>
</dbReference>
<dbReference type="EMBL" id="CP073100">
    <property type="protein sequence ID" value="QUE50660.1"/>
    <property type="molecule type" value="Genomic_DNA"/>
</dbReference>